<evidence type="ECO:0000256" key="10">
    <source>
        <dbReference type="ARBA" id="ARBA00023295"/>
    </source>
</evidence>
<organism evidence="17 18">
    <name type="scientific">Pseudolycoriella hygida</name>
    <dbReference type="NCBI Taxonomy" id="35572"/>
    <lineage>
        <taxon>Eukaryota</taxon>
        <taxon>Metazoa</taxon>
        <taxon>Ecdysozoa</taxon>
        <taxon>Arthropoda</taxon>
        <taxon>Hexapoda</taxon>
        <taxon>Insecta</taxon>
        <taxon>Pterygota</taxon>
        <taxon>Neoptera</taxon>
        <taxon>Endopterygota</taxon>
        <taxon>Diptera</taxon>
        <taxon>Nematocera</taxon>
        <taxon>Sciaroidea</taxon>
        <taxon>Sciaridae</taxon>
        <taxon>Pseudolycoriella</taxon>
    </lineage>
</organism>
<dbReference type="GO" id="GO:0000272">
    <property type="term" value="P:polysaccharide catabolic process"/>
    <property type="evidence" value="ECO:0007669"/>
    <property type="project" value="UniProtKB-KW"/>
</dbReference>
<dbReference type="PROSITE" id="PS50940">
    <property type="entry name" value="CHIT_BIND_II"/>
    <property type="match status" value="1"/>
</dbReference>
<dbReference type="PROSITE" id="PS01095">
    <property type="entry name" value="GH18_1"/>
    <property type="match status" value="1"/>
</dbReference>
<keyword evidence="7" id="KW-0146">Chitin degradation</keyword>
<feature type="compositionally biased region" description="Acidic residues" evidence="13">
    <location>
        <begin position="818"/>
        <end position="838"/>
    </location>
</feature>
<feature type="domain" description="GH18" evidence="16">
    <location>
        <begin position="23"/>
        <end position="406"/>
    </location>
</feature>
<dbReference type="InterPro" id="IPR001223">
    <property type="entry name" value="Glyco_hydro18_cat"/>
</dbReference>
<dbReference type="InterPro" id="IPR031692">
    <property type="entry name" value="EHD_N"/>
</dbReference>
<dbReference type="Pfam" id="PF00704">
    <property type="entry name" value="Glyco_hydro_18"/>
    <property type="match status" value="1"/>
</dbReference>
<feature type="compositionally biased region" description="Acidic residues" evidence="13">
    <location>
        <begin position="730"/>
        <end position="770"/>
    </location>
</feature>
<feature type="compositionally biased region" description="Basic and acidic residues" evidence="13">
    <location>
        <begin position="847"/>
        <end position="864"/>
    </location>
</feature>
<name>A0A9Q0MT57_9DIPT</name>
<keyword evidence="11" id="KW-0624">Polysaccharide degradation</keyword>
<keyword evidence="5 14" id="KW-0732">Signal</keyword>
<dbReference type="SUPFAM" id="SSF57625">
    <property type="entry name" value="Invertebrate chitin-binding proteins"/>
    <property type="match status" value="1"/>
</dbReference>
<dbReference type="SUPFAM" id="SSF54556">
    <property type="entry name" value="Chitinase insertion domain"/>
    <property type="match status" value="1"/>
</dbReference>
<gene>
    <name evidence="17" type="primary">CHIT_1</name>
    <name evidence="17" type="ORF">Bhyg_10242</name>
</gene>
<dbReference type="PROSITE" id="PS51910">
    <property type="entry name" value="GH18_2"/>
    <property type="match status" value="1"/>
</dbReference>
<evidence type="ECO:0000256" key="8">
    <source>
        <dbReference type="ARBA" id="ARBA00023157"/>
    </source>
</evidence>
<protein>
    <recommendedName>
        <fullName evidence="3">chitinase</fullName>
        <ecNumber evidence="3">3.2.1.14</ecNumber>
    </recommendedName>
</protein>
<dbReference type="FunFam" id="3.20.20.80:FF:000144">
    <property type="entry name" value="Chitinase"/>
    <property type="match status" value="1"/>
</dbReference>
<evidence type="ECO:0000256" key="14">
    <source>
        <dbReference type="SAM" id="SignalP"/>
    </source>
</evidence>
<dbReference type="Proteomes" id="UP001151699">
    <property type="component" value="Chromosome X"/>
</dbReference>
<dbReference type="InterPro" id="IPR002557">
    <property type="entry name" value="Chitin-bd_dom"/>
</dbReference>
<keyword evidence="4" id="KW-0147">Chitin-binding</keyword>
<dbReference type="GO" id="GO:0005576">
    <property type="term" value="C:extracellular region"/>
    <property type="evidence" value="ECO:0007669"/>
    <property type="project" value="InterPro"/>
</dbReference>
<dbReference type="GO" id="GO:0006032">
    <property type="term" value="P:chitin catabolic process"/>
    <property type="evidence" value="ECO:0007669"/>
    <property type="project" value="UniProtKB-KW"/>
</dbReference>
<sequence>MRALLLIIPFVICISAVYSQAPARVVCYFSNWAIYRPDEGRYTINDIPVDLCTHLIYSFVGIDNATWQVLVIDPEIDVFDNGFRNFTNLRKTHPNVKLQVAVGGWGEGGKKYSDMVAVKERRDIFIASIVAYMNEYKFDGFDLDWEYPGATDRDGKFSDKDVFLYFVEELRRAFDKEGKGWEITMAVPVAKFRLQEGYHVPELCEGTTYYVCRQLDAIHAMTYDLRGNWAGFADSHSPLYKRPHDQWAYEKLNVNDGLQLWQDMGCPSHKLVVGIPFYGRTYTLSAGNNNYNLGTYINKEAGGGDPGPYTNATGFLAYYEICTEVQDKEKGWTVKWDSEGRVPYAYKGTQWVGYEDPESVKIKMDYIREKGYAGAMTWAIDMDDFHGLCGPKNALAQILHDNMKEYIVPRSTTPTTPRPEWAKPPATAATADKEIVLQPTTLQIPTTTNAPTKRTTKLTTARPSTAKPVDPKPITAKPSVAKPTITKPTTSKPAITTDNAILDSSDDHTKIPEVPITKPIEKPIQKPVEKPVHIPTDEKPIEDTDVEDVEAESIECANKDFIPSNVDCRKYYRCDHGGPVLFWCMPGTIFNIEENVCDWSENANRDDCVELRRLQHHQLQVGGNVNIDINIDVQYTTLSIDIRVRAEVPSETECRPYIEKALHELKGSDASEDVDSNEVDTPDTGPLVDGSDENDDSKEDAQNDSAEVATNDSAEDNDNSEESSEKTDDSAETEANEANEDNASEENSIADDDNSKEEAESESDGSDEQTDQVADGDKTDSNNSDETDEITDEANEPLVEAETIDDSESAREKRSVDSSEDDNDSKENSEEDGADDQNDNSQEVEVGSEKDDDKSDEDASKDNEDATEDNDDSKEDKTEASDEDKEDSEEDQNSKEDENDSAEDVKTSDDQNDSAQSEEEASENKEQIDDDDSKEEKGKDDVSSEDDKSSENDDAKSEDKSDEQSDEKEEAAEETKPSEDNAAEETKSAEENATEENATVETKPVESFPEEDLLLEFEIPTNLRDRSHISEILHLDDESEEREKAVEKVSEVILKDLKRIYENAIKPLETLYKYRDLSNRHFSDPEIFSKPLVLFMGPWSGGKSTILNYLTDNEYTPFSVRTGAEPSPAYFNILMHGNEPEVLDGTELAADWTFSGLQKFGGGLEDRLRGYKLPNKLLEKVNIVEIPGILEVRKQVSRLFPFNDACQWFIDRADIIFLVYDPSKLDVGPETEAILDQLKGREYQTKIILNKADQVKPEELLRVQSALIWNISPLMSSAQPPVMYTTSLWSHPYETGAPVRLLQAQERALLKDVRNAIDKRIDNKIASARRFAVRVRNHAKMVDCYLTTFYNHKTLFGNKKQIADQIIENPQNYHIYEGLSTLTNISRYDLPDPEVYRDFFRLNSLYEFKKLSETCTYFRGCPINKLDVAIAYDLPELVGKYKKLYETALSSLDTGANGKS</sequence>
<dbReference type="SUPFAM" id="SSF51445">
    <property type="entry name" value="(Trans)glycosidases"/>
    <property type="match status" value="1"/>
</dbReference>
<dbReference type="Pfam" id="PF01607">
    <property type="entry name" value="CBM_14"/>
    <property type="match status" value="1"/>
</dbReference>
<keyword evidence="8" id="KW-1015">Disulfide bond</keyword>
<proteinExistence type="inferred from homology"/>
<feature type="compositionally biased region" description="Basic and acidic residues" evidence="13">
    <location>
        <begin position="934"/>
        <end position="963"/>
    </location>
</feature>
<dbReference type="PANTHER" id="PTHR11177">
    <property type="entry name" value="CHITINASE"/>
    <property type="match status" value="1"/>
</dbReference>
<dbReference type="CDD" id="cd09913">
    <property type="entry name" value="EHD"/>
    <property type="match status" value="1"/>
</dbReference>
<feature type="region of interest" description="Disordered" evidence="13">
    <location>
        <begin position="665"/>
        <end position="1011"/>
    </location>
</feature>
<feature type="compositionally biased region" description="Low complexity" evidence="13">
    <location>
        <begin position="445"/>
        <end position="462"/>
    </location>
</feature>
<dbReference type="Pfam" id="PF16880">
    <property type="entry name" value="EHD_N"/>
    <property type="match status" value="1"/>
</dbReference>
<evidence type="ECO:0000256" key="9">
    <source>
        <dbReference type="ARBA" id="ARBA00023277"/>
    </source>
</evidence>
<feature type="compositionally biased region" description="Basic and acidic residues" evidence="13">
    <location>
        <begin position="808"/>
        <end position="817"/>
    </location>
</feature>
<feature type="domain" description="Chitin-binding type-2" evidence="15">
    <location>
        <begin position="553"/>
        <end position="610"/>
    </location>
</feature>
<feature type="compositionally biased region" description="Acidic residues" evidence="13">
    <location>
        <begin position="881"/>
        <end position="902"/>
    </location>
</feature>
<keyword evidence="18" id="KW-1185">Reference proteome</keyword>
<evidence type="ECO:0000313" key="17">
    <source>
        <dbReference type="EMBL" id="KAJ6637511.1"/>
    </source>
</evidence>
<dbReference type="SUPFAM" id="SSF52540">
    <property type="entry name" value="P-loop containing nucleoside triphosphate hydrolases"/>
    <property type="match status" value="1"/>
</dbReference>
<dbReference type="GO" id="GO:0008061">
    <property type="term" value="F:chitin binding"/>
    <property type="evidence" value="ECO:0007669"/>
    <property type="project" value="UniProtKB-KW"/>
</dbReference>
<dbReference type="InterPro" id="IPR011583">
    <property type="entry name" value="Chitinase_II/V-like_cat"/>
</dbReference>
<dbReference type="SMART" id="SM00494">
    <property type="entry name" value="ChtBD2"/>
    <property type="match status" value="1"/>
</dbReference>
<dbReference type="Gene3D" id="1.10.268.20">
    <property type="match status" value="2"/>
</dbReference>
<dbReference type="InterPro" id="IPR027417">
    <property type="entry name" value="P-loop_NTPase"/>
</dbReference>
<evidence type="ECO:0000256" key="11">
    <source>
        <dbReference type="ARBA" id="ARBA00023326"/>
    </source>
</evidence>
<evidence type="ECO:0000259" key="16">
    <source>
        <dbReference type="PROSITE" id="PS51910"/>
    </source>
</evidence>
<feature type="compositionally biased region" description="Acidic residues" evidence="13">
    <location>
        <begin position="670"/>
        <end position="681"/>
    </location>
</feature>
<feature type="compositionally biased region" description="Low complexity" evidence="13">
    <location>
        <begin position="481"/>
        <end position="495"/>
    </location>
</feature>
<dbReference type="EMBL" id="WJQU01000003">
    <property type="protein sequence ID" value="KAJ6637511.1"/>
    <property type="molecule type" value="Genomic_DNA"/>
</dbReference>
<evidence type="ECO:0000256" key="7">
    <source>
        <dbReference type="ARBA" id="ARBA00023024"/>
    </source>
</evidence>
<feature type="compositionally biased region" description="Acidic residues" evidence="13">
    <location>
        <begin position="783"/>
        <end position="795"/>
    </location>
</feature>
<dbReference type="InterPro" id="IPR050314">
    <property type="entry name" value="Glycosyl_Hydrlase_18"/>
</dbReference>
<evidence type="ECO:0000256" key="2">
    <source>
        <dbReference type="ARBA" id="ARBA00009121"/>
    </source>
</evidence>
<dbReference type="SMART" id="SM00636">
    <property type="entry name" value="Glyco_18"/>
    <property type="match status" value="1"/>
</dbReference>
<dbReference type="PANTHER" id="PTHR11177:SF144">
    <property type="entry name" value="CHITINASE 5"/>
    <property type="match status" value="1"/>
</dbReference>
<evidence type="ECO:0000256" key="5">
    <source>
        <dbReference type="ARBA" id="ARBA00022729"/>
    </source>
</evidence>
<dbReference type="InterPro" id="IPR036508">
    <property type="entry name" value="Chitin-bd_dom_sf"/>
</dbReference>
<dbReference type="OrthoDB" id="73875at2759"/>
<dbReference type="InterPro" id="IPR017853">
    <property type="entry name" value="GH"/>
</dbReference>
<feature type="compositionally biased region" description="Acidic residues" evidence="13">
    <location>
        <begin position="713"/>
        <end position="722"/>
    </location>
</feature>
<feature type="compositionally biased region" description="Acidic residues" evidence="13">
    <location>
        <begin position="910"/>
        <end position="921"/>
    </location>
</feature>
<dbReference type="InterPro" id="IPR001579">
    <property type="entry name" value="Glyco_hydro_18_chit_AS"/>
</dbReference>
<dbReference type="Gene3D" id="3.10.50.10">
    <property type="match status" value="1"/>
</dbReference>
<evidence type="ECO:0000259" key="15">
    <source>
        <dbReference type="PROSITE" id="PS50940"/>
    </source>
</evidence>
<evidence type="ECO:0000256" key="12">
    <source>
        <dbReference type="RuleBase" id="RU000489"/>
    </source>
</evidence>
<evidence type="ECO:0000256" key="6">
    <source>
        <dbReference type="ARBA" id="ARBA00022801"/>
    </source>
</evidence>
<keyword evidence="9" id="KW-0119">Carbohydrate metabolism</keyword>
<comment type="catalytic activity">
    <reaction evidence="1">
        <text>Random endo-hydrolysis of N-acetyl-beta-D-glucosaminide (1-&gt;4)-beta-linkages in chitin and chitodextrins.</text>
        <dbReference type="EC" id="3.2.1.14"/>
    </reaction>
</comment>
<dbReference type="Gene3D" id="3.20.20.80">
    <property type="entry name" value="Glycosidases"/>
    <property type="match status" value="1"/>
</dbReference>
<evidence type="ECO:0000256" key="3">
    <source>
        <dbReference type="ARBA" id="ARBA00012729"/>
    </source>
</evidence>
<keyword evidence="6 12" id="KW-0378">Hydrolase</keyword>
<evidence type="ECO:0000256" key="13">
    <source>
        <dbReference type="SAM" id="MobiDB-lite"/>
    </source>
</evidence>
<keyword evidence="10 12" id="KW-0326">Glycosidase</keyword>
<dbReference type="FunFam" id="3.10.50.10:FF:000004">
    <property type="entry name" value="Chitinase 5"/>
    <property type="match status" value="1"/>
</dbReference>
<feature type="signal peptide" evidence="14">
    <location>
        <begin position="1"/>
        <end position="19"/>
    </location>
</feature>
<evidence type="ECO:0000256" key="1">
    <source>
        <dbReference type="ARBA" id="ARBA00000822"/>
    </source>
</evidence>
<feature type="compositionally biased region" description="Basic and acidic residues" evidence="13">
    <location>
        <begin position="973"/>
        <end position="990"/>
    </location>
</feature>
<comment type="similarity">
    <text evidence="2">Belongs to the glycosyl hydrolase 18 family. Chitinase class II subfamily.</text>
</comment>
<dbReference type="InterPro" id="IPR029070">
    <property type="entry name" value="Chitinase_insertion_sf"/>
</dbReference>
<reference evidence="17" key="1">
    <citation type="submission" date="2022-07" db="EMBL/GenBank/DDBJ databases">
        <authorList>
            <person name="Trinca V."/>
            <person name="Uliana J.V.C."/>
            <person name="Torres T.T."/>
            <person name="Ward R.J."/>
            <person name="Monesi N."/>
        </authorList>
    </citation>
    <scope>NUCLEOTIDE SEQUENCE</scope>
    <source>
        <strain evidence="17">HSMRA1968</strain>
        <tissue evidence="17">Whole embryos</tissue>
    </source>
</reference>
<accession>A0A9Q0MT57</accession>
<dbReference type="GO" id="GO:0008843">
    <property type="term" value="F:endochitinase activity"/>
    <property type="evidence" value="ECO:0007669"/>
    <property type="project" value="UniProtKB-EC"/>
</dbReference>
<feature type="chain" id="PRO_5040347074" description="chitinase" evidence="14">
    <location>
        <begin position="20"/>
        <end position="1460"/>
    </location>
</feature>
<evidence type="ECO:0000313" key="18">
    <source>
        <dbReference type="Proteomes" id="UP001151699"/>
    </source>
</evidence>
<feature type="region of interest" description="Disordered" evidence="13">
    <location>
        <begin position="445"/>
        <end position="495"/>
    </location>
</feature>
<comment type="caution">
    <text evidence="17">The sequence shown here is derived from an EMBL/GenBank/DDBJ whole genome shotgun (WGS) entry which is preliminary data.</text>
</comment>
<dbReference type="EC" id="3.2.1.14" evidence="3"/>
<evidence type="ECO:0000256" key="4">
    <source>
        <dbReference type="ARBA" id="ARBA00022669"/>
    </source>
</evidence>
<dbReference type="Gene3D" id="3.40.50.300">
    <property type="entry name" value="P-loop containing nucleotide triphosphate hydrolases"/>
    <property type="match status" value="1"/>
</dbReference>
<dbReference type="Gene3D" id="2.170.140.10">
    <property type="entry name" value="Chitin binding domain"/>
    <property type="match status" value="1"/>
</dbReference>